<feature type="compositionally biased region" description="Polar residues" evidence="1">
    <location>
        <begin position="452"/>
        <end position="465"/>
    </location>
</feature>
<name>A0A6L2PB40_COPFO</name>
<evidence type="ECO:0000256" key="3">
    <source>
        <dbReference type="SAM" id="SignalP"/>
    </source>
</evidence>
<evidence type="ECO:0000313" key="5">
    <source>
        <dbReference type="Proteomes" id="UP000502823"/>
    </source>
</evidence>
<proteinExistence type="predicted"/>
<dbReference type="AlphaFoldDB" id="A0A6L2PB40"/>
<protein>
    <recommendedName>
        <fullName evidence="6">Cadherin domain-containing protein</fullName>
    </recommendedName>
</protein>
<evidence type="ECO:0000256" key="2">
    <source>
        <dbReference type="SAM" id="Phobius"/>
    </source>
</evidence>
<accession>A0A6L2PB40</accession>
<dbReference type="EMBL" id="BLKM01007083">
    <property type="protein sequence ID" value="GFG29663.1"/>
    <property type="molecule type" value="Genomic_DNA"/>
</dbReference>
<keyword evidence="2" id="KW-0812">Transmembrane</keyword>
<reference evidence="5" key="1">
    <citation type="submission" date="2020-01" db="EMBL/GenBank/DDBJ databases">
        <title>Draft genome sequence of the Termite Coptotermes fromosanus.</title>
        <authorList>
            <person name="Itakura S."/>
            <person name="Yosikawa Y."/>
            <person name="Umezawa K."/>
        </authorList>
    </citation>
    <scope>NUCLEOTIDE SEQUENCE [LARGE SCALE GENOMIC DNA]</scope>
</reference>
<feature type="signal peptide" evidence="3">
    <location>
        <begin position="1"/>
        <end position="20"/>
    </location>
</feature>
<evidence type="ECO:0008006" key="6">
    <source>
        <dbReference type="Google" id="ProtNLM"/>
    </source>
</evidence>
<sequence length="782" mass="85168">MFYSCEFLVILSILSSDIYVEDDWPLRRSYKVEDFLWSGSGDGQEDRGSGDPGVGGSTWRTTTLVRTTTVLTTVYPTPIYTMTFIKEYPSQTPSPCSAGVCTSEVGLSWSEEPHSVHYGSLEPTPTFIMPSPTVQPTSVVTEPDKNVSTVTPDQRFWLLTLLRVSASLTEPSTSMLEARLAQLYKVAFNRQQERHFGINNVTPLPQLKLRRVREHRVPDHVVVYIHNRTSKNADELELLYTVHVGGKPVLAVAAAEDMKLVSNTEVTAELGYPVITKAEPYLKGPLPLEGSWKRGRARDTWLLVGAAIAAVSLLLLLILLLTVSLGKRKCSEKRVLAHHTQQEGGTANFAYEGAVDLEGEGQPGASGNKTLPLALPAPVLFRDDIIASQKRKGSRASFSSEESSGTLLVRRRPGNGRMGTKVQELSEKKSGSNKEWLVGTVQVYPEKGEQITAKSTKTVHSSHMSVLNKEHDLRELEPDDMDSSDEQPPRDSPPVRPRVGTAVSPNSFLSMPSIKAFPRGASIPEPLARVLEPMSVRPVDTGGGSVIVKPVQQLARHGSMEGEDPGVIGPLVWDLHCHRVQHPGLYNGTIQDLAVEATQDDMSQPDMTGSSVGRMRRRFHELLDDAFSLFGSRSGSPGAEDSSSPPALHRVNSAIVRPVYEPLVGPSEVVRRPRTSDCHCPVTAVAGLARPRGAWGTFSSSPQSGRSGTLPRPLSAGPFHRPQLPNPVEITIDRTLVLSDSQLSPSDPAIPLITAIKEELMKFQGTNIHPAISLPGSTSLKP</sequence>
<dbReference type="OrthoDB" id="6624682at2759"/>
<feature type="region of interest" description="Disordered" evidence="1">
    <location>
        <begin position="392"/>
        <end position="432"/>
    </location>
</feature>
<keyword evidence="5" id="KW-1185">Reference proteome</keyword>
<evidence type="ECO:0000313" key="4">
    <source>
        <dbReference type="EMBL" id="GFG29663.1"/>
    </source>
</evidence>
<keyword evidence="3" id="KW-0732">Signal</keyword>
<gene>
    <name evidence="4" type="ORF">Cfor_02974</name>
</gene>
<feature type="chain" id="PRO_5026822468" description="Cadherin domain-containing protein" evidence="3">
    <location>
        <begin position="21"/>
        <end position="782"/>
    </location>
</feature>
<dbReference type="FunCoup" id="A0A6L2PB40">
    <property type="interactions" value="1"/>
</dbReference>
<comment type="caution">
    <text evidence="4">The sequence shown here is derived from an EMBL/GenBank/DDBJ whole genome shotgun (WGS) entry which is preliminary data.</text>
</comment>
<feature type="transmembrane region" description="Helical" evidence="2">
    <location>
        <begin position="301"/>
        <end position="325"/>
    </location>
</feature>
<keyword evidence="2" id="KW-0472">Membrane</keyword>
<feature type="region of interest" description="Disordered" evidence="1">
    <location>
        <begin position="452"/>
        <end position="506"/>
    </location>
</feature>
<evidence type="ECO:0000256" key="1">
    <source>
        <dbReference type="SAM" id="MobiDB-lite"/>
    </source>
</evidence>
<dbReference type="Proteomes" id="UP000502823">
    <property type="component" value="Unassembled WGS sequence"/>
</dbReference>
<dbReference type="InParanoid" id="A0A6L2PB40"/>
<organism evidence="4 5">
    <name type="scientific">Coptotermes formosanus</name>
    <name type="common">Formosan subterranean termite</name>
    <dbReference type="NCBI Taxonomy" id="36987"/>
    <lineage>
        <taxon>Eukaryota</taxon>
        <taxon>Metazoa</taxon>
        <taxon>Ecdysozoa</taxon>
        <taxon>Arthropoda</taxon>
        <taxon>Hexapoda</taxon>
        <taxon>Insecta</taxon>
        <taxon>Pterygota</taxon>
        <taxon>Neoptera</taxon>
        <taxon>Polyneoptera</taxon>
        <taxon>Dictyoptera</taxon>
        <taxon>Blattodea</taxon>
        <taxon>Blattoidea</taxon>
        <taxon>Termitoidae</taxon>
        <taxon>Rhinotermitidae</taxon>
        <taxon>Coptotermes</taxon>
    </lineage>
</organism>
<keyword evidence="2" id="KW-1133">Transmembrane helix</keyword>
<feature type="compositionally biased region" description="Low complexity" evidence="1">
    <location>
        <begin position="395"/>
        <end position="404"/>
    </location>
</feature>